<dbReference type="Proteomes" id="UP000027195">
    <property type="component" value="Unassembled WGS sequence"/>
</dbReference>
<reference evidence="3" key="1">
    <citation type="journal article" date="2014" name="Proc. Natl. Acad. Sci. U.S.A.">
        <title>Extensive sampling of basidiomycete genomes demonstrates inadequacy of the white-rot/brown-rot paradigm for wood decay fungi.</title>
        <authorList>
            <person name="Riley R."/>
            <person name="Salamov A.A."/>
            <person name="Brown D.W."/>
            <person name="Nagy L.G."/>
            <person name="Floudas D."/>
            <person name="Held B.W."/>
            <person name="Levasseur A."/>
            <person name="Lombard V."/>
            <person name="Morin E."/>
            <person name="Otillar R."/>
            <person name="Lindquist E.A."/>
            <person name="Sun H."/>
            <person name="LaButti K.M."/>
            <person name="Schmutz J."/>
            <person name="Jabbour D."/>
            <person name="Luo H."/>
            <person name="Baker S.E."/>
            <person name="Pisabarro A.G."/>
            <person name="Walton J.D."/>
            <person name="Blanchette R.A."/>
            <person name="Henrissat B."/>
            <person name="Martin F."/>
            <person name="Cullen D."/>
            <person name="Hibbett D.S."/>
            <person name="Grigoriev I.V."/>
        </authorList>
    </citation>
    <scope>NUCLEOTIDE SEQUENCE [LARGE SCALE GENOMIC DNA]</scope>
    <source>
        <strain evidence="3">FD-172 SS1</strain>
    </source>
</reference>
<dbReference type="AlphaFoldDB" id="A0A067MRH2"/>
<keyword evidence="3" id="KW-1185">Reference proteome</keyword>
<dbReference type="InParanoid" id="A0A067MRH2"/>
<dbReference type="HOGENOM" id="CLU_169793_0_0_1"/>
<feature type="chain" id="PRO_5001641495" evidence="1">
    <location>
        <begin position="21"/>
        <end position="130"/>
    </location>
</feature>
<dbReference type="EMBL" id="KL198024">
    <property type="protein sequence ID" value="KDQ17300.1"/>
    <property type="molecule type" value="Genomic_DNA"/>
</dbReference>
<evidence type="ECO:0000313" key="3">
    <source>
        <dbReference type="Proteomes" id="UP000027195"/>
    </source>
</evidence>
<accession>A0A067MRH2</accession>
<gene>
    <name evidence="2" type="ORF">BOTBODRAFT_53423</name>
</gene>
<proteinExistence type="predicted"/>
<sequence length="130" mass="13344">MHFTKSIALALLSAAGLATAQIVGTALLSEETPGSETFCSSTCVKDGKFIGVSQAFFNDYGCGTTVALSYPADSKTPTTVDAPICFVCAGCTGVPNAVPGDPSDSWIGSTVVMGLFEPTDPEPITVSWNI</sequence>
<evidence type="ECO:0000313" key="2">
    <source>
        <dbReference type="EMBL" id="KDQ17300.1"/>
    </source>
</evidence>
<protein>
    <submittedName>
        <fullName evidence="2">Uncharacterized protein</fullName>
    </submittedName>
</protein>
<organism evidence="2 3">
    <name type="scientific">Botryobasidium botryosum (strain FD-172 SS1)</name>
    <dbReference type="NCBI Taxonomy" id="930990"/>
    <lineage>
        <taxon>Eukaryota</taxon>
        <taxon>Fungi</taxon>
        <taxon>Dikarya</taxon>
        <taxon>Basidiomycota</taxon>
        <taxon>Agaricomycotina</taxon>
        <taxon>Agaricomycetes</taxon>
        <taxon>Cantharellales</taxon>
        <taxon>Botryobasidiaceae</taxon>
        <taxon>Botryobasidium</taxon>
    </lineage>
</organism>
<name>A0A067MRH2_BOTB1</name>
<feature type="signal peptide" evidence="1">
    <location>
        <begin position="1"/>
        <end position="20"/>
    </location>
</feature>
<evidence type="ECO:0000256" key="1">
    <source>
        <dbReference type="SAM" id="SignalP"/>
    </source>
</evidence>
<keyword evidence="1" id="KW-0732">Signal</keyword>